<dbReference type="OrthoDB" id="7873796at2"/>
<dbReference type="RefSeq" id="WP_102845305.1">
    <property type="nucleotide sequence ID" value="NZ_PDZR01000034.1"/>
</dbReference>
<feature type="domain" description="Cytochrome c" evidence="5">
    <location>
        <begin position="46"/>
        <end position="150"/>
    </location>
</feature>
<evidence type="ECO:0000313" key="6">
    <source>
        <dbReference type="EMBL" id="PNG24386.1"/>
    </source>
</evidence>
<dbReference type="AlphaFoldDB" id="A0A2J7TC90"/>
<proteinExistence type="predicted"/>
<sequence>MNGGRLSPSLLAIAALAFGYGAETRAEKALYESSIGGVVGASNLPGKLGQGYLVYNKWCAGCHAAPYEPPPHPGEPAMLSSVSRLPLGTNIIAQRTLGAVPTALDQRIDLTSEAIGSFVRNGLNAMPPFRKTEISDGELEALSAYLTRNHSGSKSGE</sequence>
<dbReference type="GO" id="GO:0046872">
    <property type="term" value="F:metal ion binding"/>
    <property type="evidence" value="ECO:0007669"/>
    <property type="project" value="UniProtKB-KW"/>
</dbReference>
<dbReference type="Proteomes" id="UP000236286">
    <property type="component" value="Unassembled WGS sequence"/>
</dbReference>
<dbReference type="InterPro" id="IPR036909">
    <property type="entry name" value="Cyt_c-like_dom_sf"/>
</dbReference>
<evidence type="ECO:0000256" key="1">
    <source>
        <dbReference type="ARBA" id="ARBA00022617"/>
    </source>
</evidence>
<evidence type="ECO:0000256" key="2">
    <source>
        <dbReference type="ARBA" id="ARBA00022723"/>
    </source>
</evidence>
<dbReference type="GO" id="GO:0009055">
    <property type="term" value="F:electron transfer activity"/>
    <property type="evidence" value="ECO:0007669"/>
    <property type="project" value="InterPro"/>
</dbReference>
<dbReference type="Gene3D" id="1.10.760.10">
    <property type="entry name" value="Cytochrome c-like domain"/>
    <property type="match status" value="1"/>
</dbReference>
<dbReference type="EMBL" id="PDZR01000034">
    <property type="protein sequence ID" value="PNG24386.1"/>
    <property type="molecule type" value="Genomic_DNA"/>
</dbReference>
<organism evidence="6 7">
    <name type="scientific">Methylocella silvestris</name>
    <dbReference type="NCBI Taxonomy" id="199596"/>
    <lineage>
        <taxon>Bacteria</taxon>
        <taxon>Pseudomonadati</taxon>
        <taxon>Pseudomonadota</taxon>
        <taxon>Alphaproteobacteria</taxon>
        <taxon>Hyphomicrobiales</taxon>
        <taxon>Beijerinckiaceae</taxon>
        <taxon>Methylocella</taxon>
    </lineage>
</organism>
<name>A0A2J7TC90_METSI</name>
<dbReference type="GO" id="GO:0020037">
    <property type="term" value="F:heme binding"/>
    <property type="evidence" value="ECO:0007669"/>
    <property type="project" value="InterPro"/>
</dbReference>
<dbReference type="Pfam" id="PF13442">
    <property type="entry name" value="Cytochrome_CBB3"/>
    <property type="match status" value="1"/>
</dbReference>
<accession>A0A2J7TC90</accession>
<keyword evidence="3 4" id="KW-0408">Iron</keyword>
<gene>
    <name evidence="6" type="ORF">CR492_19050</name>
</gene>
<protein>
    <recommendedName>
        <fullName evidence="5">Cytochrome c domain-containing protein</fullName>
    </recommendedName>
</protein>
<keyword evidence="1 4" id="KW-0349">Heme</keyword>
<dbReference type="PROSITE" id="PS51007">
    <property type="entry name" value="CYTC"/>
    <property type="match status" value="1"/>
</dbReference>
<keyword evidence="2 4" id="KW-0479">Metal-binding</keyword>
<dbReference type="SUPFAM" id="SSF46626">
    <property type="entry name" value="Cytochrome c"/>
    <property type="match status" value="1"/>
</dbReference>
<evidence type="ECO:0000256" key="3">
    <source>
        <dbReference type="ARBA" id="ARBA00023004"/>
    </source>
</evidence>
<evidence type="ECO:0000313" key="7">
    <source>
        <dbReference type="Proteomes" id="UP000236286"/>
    </source>
</evidence>
<comment type="caution">
    <text evidence="6">The sequence shown here is derived from an EMBL/GenBank/DDBJ whole genome shotgun (WGS) entry which is preliminary data.</text>
</comment>
<dbReference type="InterPro" id="IPR009056">
    <property type="entry name" value="Cyt_c-like_dom"/>
</dbReference>
<evidence type="ECO:0000256" key="4">
    <source>
        <dbReference type="PROSITE-ProRule" id="PRU00433"/>
    </source>
</evidence>
<evidence type="ECO:0000259" key="5">
    <source>
        <dbReference type="PROSITE" id="PS51007"/>
    </source>
</evidence>
<reference evidence="6 7" key="1">
    <citation type="submission" date="2017-10" db="EMBL/GenBank/DDBJ databases">
        <title>Genome announcement of Methylocella silvestris TVC from permafrost.</title>
        <authorList>
            <person name="Wang J."/>
            <person name="Geng K."/>
            <person name="Ul-Haque F."/>
            <person name="Crombie A.T."/>
            <person name="Street L.E."/>
            <person name="Wookey P.A."/>
            <person name="Murrell J.C."/>
            <person name="Pratscher J."/>
        </authorList>
    </citation>
    <scope>NUCLEOTIDE SEQUENCE [LARGE SCALE GENOMIC DNA]</scope>
    <source>
        <strain evidence="6 7">TVC</strain>
    </source>
</reference>